<protein>
    <submittedName>
        <fullName evidence="1">Uncharacterized protein</fullName>
    </submittedName>
</protein>
<evidence type="ECO:0000313" key="2">
    <source>
        <dbReference type="Proteomes" id="UP000503349"/>
    </source>
</evidence>
<accession>A0A6G1QSX6</accession>
<dbReference type="Proteomes" id="UP000503349">
    <property type="component" value="Chromosome 22"/>
</dbReference>
<sequence>MPASQNLFTTVPNDSDSAAEESDIFLKSRRNQTSRRLILVKWAEMCYKSNVCAGSVC</sequence>
<dbReference type="EMBL" id="CM015733">
    <property type="protein sequence ID" value="KAF3705820.1"/>
    <property type="molecule type" value="Genomic_DNA"/>
</dbReference>
<reference evidence="2" key="2">
    <citation type="submission" date="2019-02" db="EMBL/GenBank/DDBJ databases">
        <title>Opniocepnalus argus Var Kimnra genome.</title>
        <authorList>
            <person name="Zhou C."/>
            <person name="Xiao S."/>
        </authorList>
    </citation>
    <scope>NUCLEOTIDE SEQUENCE [LARGE SCALE GENOMIC DNA]</scope>
</reference>
<reference evidence="1 2" key="1">
    <citation type="submission" date="2019-02" db="EMBL/GenBank/DDBJ databases">
        <title>Opniocepnalus argus genome.</title>
        <authorList>
            <person name="Zhou C."/>
            <person name="Xiao S."/>
        </authorList>
    </citation>
    <scope>NUCLEOTIDE SEQUENCE [LARGE SCALE GENOMIC DNA]</scope>
    <source>
        <strain evidence="1">OARG1902GOOAL</strain>
        <tissue evidence="1">Muscle</tissue>
    </source>
</reference>
<proteinExistence type="predicted"/>
<name>A0A6G1QSX6_CHAAH</name>
<dbReference type="AlphaFoldDB" id="A0A6G1QSX6"/>
<gene>
    <name evidence="1" type="ORF">EXN66_Car021511</name>
</gene>
<evidence type="ECO:0000313" key="1">
    <source>
        <dbReference type="EMBL" id="KAF3705820.1"/>
    </source>
</evidence>
<organism evidence="1 2">
    <name type="scientific">Channa argus</name>
    <name type="common">Northern snakehead</name>
    <name type="synonym">Ophicephalus argus</name>
    <dbReference type="NCBI Taxonomy" id="215402"/>
    <lineage>
        <taxon>Eukaryota</taxon>
        <taxon>Metazoa</taxon>
        <taxon>Chordata</taxon>
        <taxon>Craniata</taxon>
        <taxon>Vertebrata</taxon>
        <taxon>Euteleostomi</taxon>
        <taxon>Actinopterygii</taxon>
        <taxon>Neopterygii</taxon>
        <taxon>Teleostei</taxon>
        <taxon>Neoteleostei</taxon>
        <taxon>Acanthomorphata</taxon>
        <taxon>Anabantaria</taxon>
        <taxon>Anabantiformes</taxon>
        <taxon>Channoidei</taxon>
        <taxon>Channidae</taxon>
        <taxon>Channa</taxon>
    </lineage>
</organism>
<keyword evidence="2" id="KW-1185">Reference proteome</keyword>